<keyword evidence="2" id="KW-0175">Coiled coil</keyword>
<evidence type="ECO:0000313" key="6">
    <source>
        <dbReference type="Proteomes" id="UP000006671"/>
    </source>
</evidence>
<dbReference type="GO" id="GO:0032545">
    <property type="term" value="C:CURI complex"/>
    <property type="evidence" value="ECO:0007669"/>
    <property type="project" value="TreeGrafter"/>
</dbReference>
<dbReference type="FunCoup" id="D2W332">
    <property type="interactions" value="208"/>
</dbReference>
<dbReference type="KEGG" id="ngr:NAEGRDRAFT_75803"/>
<feature type="region of interest" description="Disordered" evidence="3">
    <location>
        <begin position="1"/>
        <end position="39"/>
    </location>
</feature>
<dbReference type="GO" id="GO:0006364">
    <property type="term" value="P:rRNA processing"/>
    <property type="evidence" value="ECO:0007669"/>
    <property type="project" value="TreeGrafter"/>
</dbReference>
<feature type="coiled-coil region" evidence="2">
    <location>
        <begin position="287"/>
        <end position="317"/>
    </location>
</feature>
<reference evidence="5 6" key="1">
    <citation type="journal article" date="2010" name="Cell">
        <title>The genome of Naegleria gruberi illuminates early eukaryotic versatility.</title>
        <authorList>
            <person name="Fritz-Laylin L.K."/>
            <person name="Prochnik S.E."/>
            <person name="Ginger M.L."/>
            <person name="Dacks J.B."/>
            <person name="Carpenter M.L."/>
            <person name="Field M.C."/>
            <person name="Kuo A."/>
            <person name="Paredez A."/>
            <person name="Chapman J."/>
            <person name="Pham J."/>
            <person name="Shu S."/>
            <person name="Neupane R."/>
            <person name="Cipriano M."/>
            <person name="Mancuso J."/>
            <person name="Tu H."/>
            <person name="Salamov A."/>
            <person name="Lindquist E."/>
            <person name="Shapiro H."/>
            <person name="Lucas S."/>
            <person name="Grigoriev I.V."/>
            <person name="Cande W.Z."/>
            <person name="Fulton C."/>
            <person name="Rokhsar D.S."/>
            <person name="Dawson S.C."/>
        </authorList>
    </citation>
    <scope>NUCLEOTIDE SEQUENCE [LARGE SCALE GENOMIC DNA]</scope>
    <source>
        <strain evidence="5 6">NEG-M</strain>
    </source>
</reference>
<dbReference type="PANTHER" id="PTHR13191">
    <property type="entry name" value="RIBOSOMAL RNA PROCESSING PROTEIN 7-RELATED"/>
    <property type="match status" value="1"/>
</dbReference>
<dbReference type="AlphaFoldDB" id="D2W332"/>
<feature type="domain" description="Ribosomal RNA-processing protein 7 C-terminal" evidence="4">
    <location>
        <begin position="209"/>
        <end position="322"/>
    </location>
</feature>
<dbReference type="STRING" id="5762.D2W332"/>
<name>D2W332_NAEGR</name>
<dbReference type="EMBL" id="GG738929">
    <property type="protein sequence ID" value="EFC36512.1"/>
    <property type="molecule type" value="Genomic_DNA"/>
</dbReference>
<dbReference type="InParanoid" id="D2W332"/>
<dbReference type="GeneID" id="8856529"/>
<dbReference type="PANTHER" id="PTHR13191:SF0">
    <property type="entry name" value="RIBOSOMAL RNA-PROCESSING PROTEIN 7 HOMOLOG A-RELATED"/>
    <property type="match status" value="1"/>
</dbReference>
<dbReference type="GO" id="GO:0034456">
    <property type="term" value="C:UTP-C complex"/>
    <property type="evidence" value="ECO:0007669"/>
    <property type="project" value="TreeGrafter"/>
</dbReference>
<protein>
    <submittedName>
        <fullName evidence="5">Predicted protein</fullName>
    </submittedName>
</protein>
<evidence type="ECO:0000256" key="3">
    <source>
        <dbReference type="SAM" id="MobiDB-lite"/>
    </source>
</evidence>
<dbReference type="OMA" id="VLFCTNP"/>
<organism evidence="6">
    <name type="scientific">Naegleria gruberi</name>
    <name type="common">Amoeba</name>
    <dbReference type="NCBI Taxonomy" id="5762"/>
    <lineage>
        <taxon>Eukaryota</taxon>
        <taxon>Discoba</taxon>
        <taxon>Heterolobosea</taxon>
        <taxon>Tetramitia</taxon>
        <taxon>Eutetramitia</taxon>
        <taxon>Vahlkampfiidae</taxon>
        <taxon>Naegleria</taxon>
    </lineage>
</organism>
<dbReference type="GO" id="GO:0000028">
    <property type="term" value="P:ribosomal small subunit assembly"/>
    <property type="evidence" value="ECO:0007669"/>
    <property type="project" value="TreeGrafter"/>
</dbReference>
<proteinExistence type="inferred from homology"/>
<evidence type="ECO:0000256" key="2">
    <source>
        <dbReference type="SAM" id="Coils"/>
    </source>
</evidence>
<gene>
    <name evidence="5" type="ORF">NAEGRDRAFT_75803</name>
</gene>
<dbReference type="VEuPathDB" id="AmoebaDB:NAEGRDRAFT_75803"/>
<evidence type="ECO:0000259" key="4">
    <source>
        <dbReference type="Pfam" id="PF12923"/>
    </source>
</evidence>
<dbReference type="InterPro" id="IPR024326">
    <property type="entry name" value="RRP7_C"/>
</dbReference>
<dbReference type="Gene3D" id="6.10.250.1770">
    <property type="match status" value="1"/>
</dbReference>
<dbReference type="Pfam" id="PF12923">
    <property type="entry name" value="RRP7"/>
    <property type="match status" value="1"/>
</dbReference>
<feature type="compositionally biased region" description="Basic and acidic residues" evidence="3">
    <location>
        <begin position="9"/>
        <end position="25"/>
    </location>
</feature>
<dbReference type="OrthoDB" id="5390at2759"/>
<evidence type="ECO:0000256" key="1">
    <source>
        <dbReference type="ARBA" id="ARBA00006110"/>
    </source>
</evidence>
<evidence type="ECO:0000313" key="5">
    <source>
        <dbReference type="EMBL" id="EFC36512.1"/>
    </source>
</evidence>
<comment type="similarity">
    <text evidence="1">Belongs to the RRP7 family.</text>
</comment>
<sequence>MAPKQKAKQQQEKPKKIEVDNHSSSDDDSDSSDDEMVTINPKQYANKIISMEYKLKGSSNPQYMFYRLHNGQLPSSSSGDKIDRTRGHVLFCTNPSPFLTENSISELFSKTFDTEIGHVVMSHLEPTLANQQDNKAWLEYQSPFSMYKDSPQLKSGTYHLMLNKASAVKSALDKPTIKTSHQVEPSNFGIEKYLNDYQQIQFPSGKNERQDIKAELNQYLKEFDIKEKERMRVINTLRGKVDEKGWTKVFHRGNQGPIHASELKQKKKVKKNNVKIKHQLDLPFYKFQKVEKKKKAFEDLREQFEKDRELIERMKRQKKFESIGTTQ</sequence>
<dbReference type="InterPro" id="IPR040446">
    <property type="entry name" value="RRP7"/>
</dbReference>
<keyword evidence="6" id="KW-1185">Reference proteome</keyword>
<dbReference type="RefSeq" id="XP_002669256.1">
    <property type="nucleotide sequence ID" value="XM_002669210.1"/>
</dbReference>
<feature type="compositionally biased region" description="Acidic residues" evidence="3">
    <location>
        <begin position="26"/>
        <end position="36"/>
    </location>
</feature>
<accession>D2W332</accession>
<dbReference type="Proteomes" id="UP000006671">
    <property type="component" value="Unassembled WGS sequence"/>
</dbReference>